<sequence length="212" mass="22917">MKVGIIGATGQIGNLILKEALNDGLEVTAIVRDASKLEQKDVSVIEKDTFDLTKEDLQPFDVVVSAFGAPLGETEPHVKAGRVLINALDGTDTRLVIVGGAGSLYTDDSKTQTSLEAGQVPDFVVPTATGHDQNLQQIKKTESLNWTFVSPSSFFDFEGPRTTHYRIGGNVLLTNADGESYVSYADYALAMIEIIKNNDFIKQHITVVSDKA</sequence>
<feature type="domain" description="NAD(P)-binding" evidence="1">
    <location>
        <begin position="7"/>
        <end position="197"/>
    </location>
</feature>
<dbReference type="InterPro" id="IPR016040">
    <property type="entry name" value="NAD(P)-bd_dom"/>
</dbReference>
<dbReference type="KEGG" id="sfq:C7J90_02720"/>
<comment type="caution">
    <text evidence="3">The sequence shown here is derived from an EMBL/GenBank/DDBJ whole genome shotgun (WGS) entry which is preliminary data.</text>
</comment>
<gene>
    <name evidence="3" type="ORF">DOS76_05875</name>
    <name evidence="2" type="ORF">I9026_07810</name>
</gene>
<keyword evidence="5" id="KW-1185">Reference proteome</keyword>
<proteinExistence type="predicted"/>
<evidence type="ECO:0000313" key="3">
    <source>
        <dbReference type="EMBL" id="REI22082.1"/>
    </source>
</evidence>
<reference evidence="3 4" key="1">
    <citation type="journal article" date="2018" name="Vet. Microbiol.">
        <title>Characterisation of Staphylococcus felis isolated from cats using whole genome sequencing.</title>
        <authorList>
            <person name="Worthing K."/>
            <person name="Pang S."/>
            <person name="Trott D.J."/>
            <person name="Abraham S."/>
            <person name="Coombs G.W."/>
            <person name="Jordan D."/>
            <person name="McIntyre L."/>
            <person name="Davies M.R."/>
            <person name="Norris J."/>
        </authorList>
    </citation>
    <scope>NUCLEOTIDE SEQUENCE [LARGE SCALE GENOMIC DNA]</scope>
    <source>
        <strain evidence="3 4">F25</strain>
    </source>
</reference>
<protein>
    <submittedName>
        <fullName evidence="3">NAD(P)-dependent oxidoreductase</fullName>
    </submittedName>
    <submittedName>
        <fullName evidence="2">NAD(P)H-binding protein</fullName>
    </submittedName>
</protein>
<dbReference type="Pfam" id="PF13460">
    <property type="entry name" value="NAD_binding_10"/>
    <property type="match status" value="1"/>
</dbReference>
<evidence type="ECO:0000313" key="2">
    <source>
        <dbReference type="EMBL" id="MBH9581279.1"/>
    </source>
</evidence>
<dbReference type="EMBL" id="QKYD01000099">
    <property type="protein sequence ID" value="REI22082.1"/>
    <property type="molecule type" value="Genomic_DNA"/>
</dbReference>
<reference evidence="2 5" key="2">
    <citation type="submission" date="2020-12" db="EMBL/GenBank/DDBJ databases">
        <title>Genomic analysis of Staphylococcus felis from a cat with skin infection.</title>
        <authorList>
            <person name="Aslantas O."/>
            <person name="Keskin O."/>
            <person name="Buyukaltay K."/>
            <person name="Gullu Yucetepe A."/>
        </authorList>
    </citation>
    <scope>NUCLEOTIDE SEQUENCE [LARGE SCALE GENOMIC DNA]</scope>
    <source>
        <strain evidence="2 5">HARRANVET</strain>
    </source>
</reference>
<dbReference type="GeneID" id="48057125"/>
<dbReference type="EMBL" id="JAEDAQ010000011">
    <property type="protein sequence ID" value="MBH9581279.1"/>
    <property type="molecule type" value="Genomic_DNA"/>
</dbReference>
<evidence type="ECO:0000313" key="5">
    <source>
        <dbReference type="Proteomes" id="UP000597038"/>
    </source>
</evidence>
<evidence type="ECO:0000313" key="4">
    <source>
        <dbReference type="Proteomes" id="UP000256337"/>
    </source>
</evidence>
<dbReference type="SUPFAM" id="SSF51735">
    <property type="entry name" value="NAD(P)-binding Rossmann-fold domains"/>
    <property type="match status" value="1"/>
</dbReference>
<dbReference type="Proteomes" id="UP000256337">
    <property type="component" value="Unassembled WGS sequence"/>
</dbReference>
<organism evidence="3 4">
    <name type="scientific">Staphylococcus felis</name>
    <dbReference type="NCBI Taxonomy" id="46127"/>
    <lineage>
        <taxon>Bacteria</taxon>
        <taxon>Bacillati</taxon>
        <taxon>Bacillota</taxon>
        <taxon>Bacilli</taxon>
        <taxon>Bacillales</taxon>
        <taxon>Staphylococcaceae</taxon>
        <taxon>Staphylococcus</taxon>
    </lineage>
</organism>
<accession>A0AAQ0HSX6</accession>
<name>A0AAQ0HSX6_9STAP</name>
<dbReference type="AlphaFoldDB" id="A0AAQ0HSX6"/>
<dbReference type="PANTHER" id="PTHR43355:SF2">
    <property type="entry name" value="FLAVIN REDUCTASE (NADPH)"/>
    <property type="match status" value="1"/>
</dbReference>
<dbReference type="RefSeq" id="WP_103207854.1">
    <property type="nucleotide sequence ID" value="NZ_CAJUZR010000010.1"/>
</dbReference>
<dbReference type="InterPro" id="IPR036291">
    <property type="entry name" value="NAD(P)-bd_dom_sf"/>
</dbReference>
<dbReference type="GO" id="GO:0016646">
    <property type="term" value="F:oxidoreductase activity, acting on the CH-NH group of donors, NAD or NADP as acceptor"/>
    <property type="evidence" value="ECO:0007669"/>
    <property type="project" value="TreeGrafter"/>
</dbReference>
<dbReference type="Gene3D" id="3.40.50.720">
    <property type="entry name" value="NAD(P)-binding Rossmann-like Domain"/>
    <property type="match status" value="1"/>
</dbReference>
<dbReference type="PANTHER" id="PTHR43355">
    <property type="entry name" value="FLAVIN REDUCTASE (NADPH)"/>
    <property type="match status" value="1"/>
</dbReference>
<dbReference type="InterPro" id="IPR051606">
    <property type="entry name" value="Polyketide_Oxido-like"/>
</dbReference>
<evidence type="ECO:0000259" key="1">
    <source>
        <dbReference type="Pfam" id="PF13460"/>
    </source>
</evidence>
<dbReference type="Proteomes" id="UP000597038">
    <property type="component" value="Unassembled WGS sequence"/>
</dbReference>
<dbReference type="CDD" id="cd05244">
    <property type="entry name" value="BVR-B_like_SDR_a"/>
    <property type="match status" value="1"/>
</dbReference>